<evidence type="ECO:0000256" key="3">
    <source>
        <dbReference type="SAM" id="MobiDB-lite"/>
    </source>
</evidence>
<sequence length="289" mass="31772">MARILFCCLALFLAACSEPEDPPVPVMEVAAETATGLEPESEPELEPEPEPAPRSPRTITIAADPWCPHNCEAGTDHEGYMIDITREAFARAGIEVEYVNMSWARALQLAREGHMDAVVGALPADAPDFVFPEEAIGHTTIALYTHPDSDWQYAGVESLAGVILLAINGYAYSPELDAYITRYQDDPERVWILSGPAPLGRAIELLYKRRSDVFPEDRFVMAWELAQGGDTRTLRLAAVLHQSPLYVAFSPARDESLRLATLLSEGTRALQASGRAEQILGRYGLSWSD</sequence>
<reference evidence="7" key="1">
    <citation type="submission" date="2016-10" db="EMBL/GenBank/DDBJ databases">
        <authorList>
            <person name="Varghese N."/>
            <person name="Submissions S."/>
        </authorList>
    </citation>
    <scope>NUCLEOTIDE SEQUENCE [LARGE SCALE GENOMIC DNA]</scope>
    <source>
        <strain evidence="7">CGMCC 1.6294</strain>
    </source>
</reference>
<feature type="domain" description="Solute-binding protein family 3/N-terminal" evidence="5">
    <location>
        <begin position="63"/>
        <end position="283"/>
    </location>
</feature>
<dbReference type="PANTHER" id="PTHR35936">
    <property type="entry name" value="MEMBRANE-BOUND LYTIC MUREIN TRANSGLYCOSYLASE F"/>
    <property type="match status" value="1"/>
</dbReference>
<feature type="chain" id="PRO_5011584521" evidence="4">
    <location>
        <begin position="18"/>
        <end position="289"/>
    </location>
</feature>
<keyword evidence="2 4" id="KW-0732">Signal</keyword>
<feature type="region of interest" description="Disordered" evidence="3">
    <location>
        <begin position="33"/>
        <end position="55"/>
    </location>
</feature>
<dbReference type="STRING" id="375760.SAMN04488073_1721"/>
<dbReference type="EMBL" id="FOYV01000001">
    <property type="protein sequence ID" value="SFR46863.1"/>
    <property type="molecule type" value="Genomic_DNA"/>
</dbReference>
<dbReference type="AlphaFoldDB" id="A0A1I6GX77"/>
<comment type="similarity">
    <text evidence="1">Belongs to the bacterial solute-binding protein 3 family.</text>
</comment>
<evidence type="ECO:0000313" key="6">
    <source>
        <dbReference type="EMBL" id="SFR46863.1"/>
    </source>
</evidence>
<dbReference type="OrthoDB" id="245568at2"/>
<feature type="compositionally biased region" description="Acidic residues" evidence="3">
    <location>
        <begin position="39"/>
        <end position="49"/>
    </location>
</feature>
<dbReference type="SUPFAM" id="SSF53850">
    <property type="entry name" value="Periplasmic binding protein-like II"/>
    <property type="match status" value="1"/>
</dbReference>
<keyword evidence="7" id="KW-1185">Reference proteome</keyword>
<dbReference type="PANTHER" id="PTHR35936:SF25">
    <property type="entry name" value="ABC TRANSPORTER SUBSTRATE-BINDING PROTEIN"/>
    <property type="match status" value="1"/>
</dbReference>
<dbReference type="RefSeq" id="WP_091988291.1">
    <property type="nucleotide sequence ID" value="NZ_FOYV01000001.1"/>
</dbReference>
<dbReference type="InterPro" id="IPR001638">
    <property type="entry name" value="Solute-binding_3/MltF_N"/>
</dbReference>
<protein>
    <submittedName>
        <fullName evidence="6">Polar amino acid transport system substrate-binding protein</fullName>
    </submittedName>
</protein>
<feature type="signal peptide" evidence="4">
    <location>
        <begin position="1"/>
        <end position="17"/>
    </location>
</feature>
<evidence type="ECO:0000259" key="5">
    <source>
        <dbReference type="Pfam" id="PF00497"/>
    </source>
</evidence>
<dbReference type="Proteomes" id="UP000199290">
    <property type="component" value="Unassembled WGS sequence"/>
</dbReference>
<evidence type="ECO:0000256" key="2">
    <source>
        <dbReference type="ARBA" id="ARBA00022729"/>
    </source>
</evidence>
<proteinExistence type="inferred from homology"/>
<gene>
    <name evidence="6" type="ORF">SAMN04488073_1721</name>
</gene>
<evidence type="ECO:0000313" key="7">
    <source>
        <dbReference type="Proteomes" id="UP000199290"/>
    </source>
</evidence>
<organism evidence="6 7">
    <name type="scientific">Marinobacter gudaonensis</name>
    <dbReference type="NCBI Taxonomy" id="375760"/>
    <lineage>
        <taxon>Bacteria</taxon>
        <taxon>Pseudomonadati</taxon>
        <taxon>Pseudomonadota</taxon>
        <taxon>Gammaproteobacteria</taxon>
        <taxon>Pseudomonadales</taxon>
        <taxon>Marinobacteraceae</taxon>
        <taxon>Marinobacter</taxon>
    </lineage>
</organism>
<dbReference type="Gene3D" id="3.40.190.10">
    <property type="entry name" value="Periplasmic binding protein-like II"/>
    <property type="match status" value="2"/>
</dbReference>
<name>A0A1I6GX77_9GAMM</name>
<evidence type="ECO:0000256" key="1">
    <source>
        <dbReference type="ARBA" id="ARBA00010333"/>
    </source>
</evidence>
<dbReference type="PROSITE" id="PS51257">
    <property type="entry name" value="PROKAR_LIPOPROTEIN"/>
    <property type="match status" value="1"/>
</dbReference>
<evidence type="ECO:0000256" key="4">
    <source>
        <dbReference type="SAM" id="SignalP"/>
    </source>
</evidence>
<accession>A0A1I6GX77</accession>
<dbReference type="Pfam" id="PF00497">
    <property type="entry name" value="SBP_bac_3"/>
    <property type="match status" value="1"/>
</dbReference>